<dbReference type="Proteomes" id="UP001501265">
    <property type="component" value="Unassembled WGS sequence"/>
</dbReference>
<evidence type="ECO:0000256" key="2">
    <source>
        <dbReference type="ARBA" id="ARBA00023125"/>
    </source>
</evidence>
<sequence length="335" mass="36713">MGLWLLDTDTLARSRFVISPLTETVAALIDLEEAVASHPVQQKWLTAHLTAYREQLARDAVAAAVVRAGFRYSWIADFLIPAPVGDGTPRVDEELRRVRTTPPATARADLTAALGGGSLPHALRRDDLPERSAALLEWVWTRTVLPDWERRRRVLEADVVARTRQLSDGGWAMALDGLRPRTRWLGGGRLQINAHDNPPRDISGAQLLFVPVTPRRGWVTWDEPHRYAVVYPCSGVLTGEEDRPAPQALRALLGPGRARILALLGTPMSTTQLVSLTGLALGSVGRHLKVLLDAGLVLRRRAGRSVLYYRSEAGDLLVEAVRHGRPGPPAAVNAE</sequence>
<dbReference type="SUPFAM" id="SSF46785">
    <property type="entry name" value="Winged helix' DNA-binding domain"/>
    <property type="match status" value="1"/>
</dbReference>
<dbReference type="InterPro" id="IPR036390">
    <property type="entry name" value="WH_DNA-bd_sf"/>
</dbReference>
<comment type="caution">
    <text evidence="5">The sequence shown here is derived from an EMBL/GenBank/DDBJ whole genome shotgun (WGS) entry which is preliminary data.</text>
</comment>
<dbReference type="PRINTS" id="PR00778">
    <property type="entry name" value="HTHARSR"/>
</dbReference>
<feature type="domain" description="HTH arsR-type" evidence="4">
    <location>
        <begin position="237"/>
        <end position="328"/>
    </location>
</feature>
<keyword evidence="2" id="KW-0238">DNA-binding</keyword>
<protein>
    <submittedName>
        <fullName evidence="5">Winged helix-turn-helix domain-containing protein</fullName>
    </submittedName>
</protein>
<dbReference type="RefSeq" id="WP_345624582.1">
    <property type="nucleotide sequence ID" value="NZ_BAABIG010000092.1"/>
</dbReference>
<dbReference type="InterPro" id="IPR036388">
    <property type="entry name" value="WH-like_DNA-bd_sf"/>
</dbReference>
<gene>
    <name evidence="5" type="ORF">GCM10023220_68250</name>
</gene>
<reference evidence="6" key="1">
    <citation type="journal article" date="2019" name="Int. J. Syst. Evol. Microbiol.">
        <title>The Global Catalogue of Microorganisms (GCM) 10K type strain sequencing project: providing services to taxonomists for standard genome sequencing and annotation.</title>
        <authorList>
            <consortium name="The Broad Institute Genomics Platform"/>
            <consortium name="The Broad Institute Genome Sequencing Center for Infectious Disease"/>
            <person name="Wu L."/>
            <person name="Ma J."/>
        </authorList>
    </citation>
    <scope>NUCLEOTIDE SEQUENCE [LARGE SCALE GENOMIC DNA]</scope>
    <source>
        <strain evidence="6">JCM 18081</strain>
    </source>
</reference>
<dbReference type="SMART" id="SM00418">
    <property type="entry name" value="HTH_ARSR"/>
    <property type="match status" value="1"/>
</dbReference>
<dbReference type="CDD" id="cd00090">
    <property type="entry name" value="HTH_ARSR"/>
    <property type="match status" value="1"/>
</dbReference>
<dbReference type="Pfam" id="PF12840">
    <property type="entry name" value="HTH_20"/>
    <property type="match status" value="1"/>
</dbReference>
<evidence type="ECO:0000313" key="5">
    <source>
        <dbReference type="EMBL" id="GAA4824823.1"/>
    </source>
</evidence>
<evidence type="ECO:0000256" key="3">
    <source>
        <dbReference type="ARBA" id="ARBA00023163"/>
    </source>
</evidence>
<dbReference type="InterPro" id="IPR001845">
    <property type="entry name" value="HTH_ArsR_DNA-bd_dom"/>
</dbReference>
<dbReference type="InterPro" id="IPR011991">
    <property type="entry name" value="ArsR-like_HTH"/>
</dbReference>
<dbReference type="PROSITE" id="PS50987">
    <property type="entry name" value="HTH_ARSR_2"/>
    <property type="match status" value="1"/>
</dbReference>
<dbReference type="EMBL" id="BAABIG010000092">
    <property type="protein sequence ID" value="GAA4824823.1"/>
    <property type="molecule type" value="Genomic_DNA"/>
</dbReference>
<keyword evidence="1" id="KW-0805">Transcription regulation</keyword>
<name>A0ABP9D132_9ACTN</name>
<keyword evidence="3" id="KW-0804">Transcription</keyword>
<dbReference type="InterPro" id="IPR051011">
    <property type="entry name" value="Metal_resp_trans_reg"/>
</dbReference>
<dbReference type="PANTHER" id="PTHR43132:SF6">
    <property type="entry name" value="HTH-TYPE TRANSCRIPTIONAL REPRESSOR CZRA"/>
    <property type="match status" value="1"/>
</dbReference>
<evidence type="ECO:0000259" key="4">
    <source>
        <dbReference type="PROSITE" id="PS50987"/>
    </source>
</evidence>
<accession>A0ABP9D132</accession>
<organism evidence="5 6">
    <name type="scientific">Streptomyces ziwulingensis</name>
    <dbReference type="NCBI Taxonomy" id="1045501"/>
    <lineage>
        <taxon>Bacteria</taxon>
        <taxon>Bacillati</taxon>
        <taxon>Actinomycetota</taxon>
        <taxon>Actinomycetes</taxon>
        <taxon>Kitasatosporales</taxon>
        <taxon>Streptomycetaceae</taxon>
        <taxon>Streptomyces</taxon>
    </lineage>
</organism>
<dbReference type="Gene3D" id="1.10.10.10">
    <property type="entry name" value="Winged helix-like DNA-binding domain superfamily/Winged helix DNA-binding domain"/>
    <property type="match status" value="1"/>
</dbReference>
<proteinExistence type="predicted"/>
<dbReference type="PANTHER" id="PTHR43132">
    <property type="entry name" value="ARSENICAL RESISTANCE OPERON REPRESSOR ARSR-RELATED"/>
    <property type="match status" value="1"/>
</dbReference>
<evidence type="ECO:0000256" key="1">
    <source>
        <dbReference type="ARBA" id="ARBA00023015"/>
    </source>
</evidence>
<evidence type="ECO:0000313" key="6">
    <source>
        <dbReference type="Proteomes" id="UP001501265"/>
    </source>
</evidence>
<keyword evidence="6" id="KW-1185">Reference proteome</keyword>